<dbReference type="InterPro" id="IPR002913">
    <property type="entry name" value="START_lipid-bd_dom"/>
</dbReference>
<dbReference type="SUPFAM" id="SSF55961">
    <property type="entry name" value="Bet v1-like"/>
    <property type="match status" value="1"/>
</dbReference>
<dbReference type="PROSITE" id="PS50848">
    <property type="entry name" value="START"/>
    <property type="match status" value="1"/>
</dbReference>
<evidence type="ECO:0000313" key="2">
    <source>
        <dbReference type="EMBL" id="EFC47271.1"/>
    </source>
</evidence>
<evidence type="ECO:0000313" key="3">
    <source>
        <dbReference type="Proteomes" id="UP000006671"/>
    </source>
</evidence>
<dbReference type="RefSeq" id="XP_002680015.1">
    <property type="nucleotide sequence ID" value="XM_002679969.1"/>
</dbReference>
<dbReference type="VEuPathDB" id="AmoebaDB:NAEGRDRAFT_78912"/>
<evidence type="ECO:0000259" key="1">
    <source>
        <dbReference type="PROSITE" id="PS50848"/>
    </source>
</evidence>
<dbReference type="Proteomes" id="UP000006671">
    <property type="component" value="Unassembled WGS sequence"/>
</dbReference>
<protein>
    <recommendedName>
        <fullName evidence="1">START domain-containing protein</fullName>
    </recommendedName>
</protein>
<dbReference type="Gene3D" id="3.30.530.20">
    <property type="match status" value="1"/>
</dbReference>
<reference evidence="2 3" key="1">
    <citation type="journal article" date="2010" name="Cell">
        <title>The genome of Naegleria gruberi illuminates early eukaryotic versatility.</title>
        <authorList>
            <person name="Fritz-Laylin L.K."/>
            <person name="Prochnik S.E."/>
            <person name="Ginger M.L."/>
            <person name="Dacks J.B."/>
            <person name="Carpenter M.L."/>
            <person name="Field M.C."/>
            <person name="Kuo A."/>
            <person name="Paredez A."/>
            <person name="Chapman J."/>
            <person name="Pham J."/>
            <person name="Shu S."/>
            <person name="Neupane R."/>
            <person name="Cipriano M."/>
            <person name="Mancuso J."/>
            <person name="Tu H."/>
            <person name="Salamov A."/>
            <person name="Lindquist E."/>
            <person name="Shapiro H."/>
            <person name="Lucas S."/>
            <person name="Grigoriev I.V."/>
            <person name="Cande W.Z."/>
            <person name="Fulton C."/>
            <person name="Rokhsar D.S."/>
            <person name="Dawson S.C."/>
        </authorList>
    </citation>
    <scope>NUCLEOTIDE SEQUENCE [LARGE SCALE GENOMIC DNA]</scope>
    <source>
        <strain evidence="2 3">NEG-M</strain>
    </source>
</reference>
<dbReference type="OrthoDB" id="10256565at2759"/>
<name>D2V7L7_NAEGR</name>
<feature type="domain" description="START" evidence="1">
    <location>
        <begin position="55"/>
        <end position="258"/>
    </location>
</feature>
<keyword evidence="3" id="KW-1185">Reference proteome</keyword>
<dbReference type="EMBL" id="GG738855">
    <property type="protein sequence ID" value="EFC47271.1"/>
    <property type="molecule type" value="Genomic_DNA"/>
</dbReference>
<organism evidence="3">
    <name type="scientific">Naegleria gruberi</name>
    <name type="common">Amoeba</name>
    <dbReference type="NCBI Taxonomy" id="5762"/>
    <lineage>
        <taxon>Eukaryota</taxon>
        <taxon>Discoba</taxon>
        <taxon>Heterolobosea</taxon>
        <taxon>Tetramitia</taxon>
        <taxon>Eutetramitia</taxon>
        <taxon>Vahlkampfiidae</taxon>
        <taxon>Naegleria</taxon>
    </lineage>
</organism>
<dbReference type="InterPro" id="IPR023393">
    <property type="entry name" value="START-like_dom_sf"/>
</dbReference>
<dbReference type="KEGG" id="ngr:NAEGRDRAFT_78912"/>
<dbReference type="GO" id="GO:0008289">
    <property type="term" value="F:lipid binding"/>
    <property type="evidence" value="ECO:0007669"/>
    <property type="project" value="InterPro"/>
</dbReference>
<dbReference type="AlphaFoldDB" id="D2V7L7"/>
<dbReference type="InParanoid" id="D2V7L7"/>
<proteinExistence type="predicted"/>
<dbReference type="OMA" id="KEMFVAV"/>
<gene>
    <name evidence="2" type="ORF">NAEGRDRAFT_78912</name>
</gene>
<sequence length="297" mass="34361">MLSWLNGDSANVFSFPSKPEVTILKEPQSSDSPIIVDGIKLFSYKDILAIREEIANEEDYEILYEEPENYRKMFIKKRGEGSTGEIKRHKYTRTNFPSSPKEMFVAVRDFERRKSWDDRLEERNVMRVFKFTDKETGKVVINSIERTAHKGAFPVQGRDFISLTGVVIMNENHYLTRSHALEYSLLPYATNGNKKENPPPLPQDKYGPSEGFNGYIRGCNKFFANECFGNETTTTYTTVLETDVRGWVPSTVYNWFVKFIPANGEVNLGKGLEWRRTNSISNELNDFYYNIDSPLFK</sequence>
<dbReference type="GeneID" id="8861598"/>
<accession>D2V7L7</accession>